<dbReference type="RefSeq" id="WP_150061355.1">
    <property type="nucleotide sequence ID" value="NZ_JACHII010000005.1"/>
</dbReference>
<feature type="domain" description="GGDEF" evidence="4">
    <location>
        <begin position="383"/>
        <end position="516"/>
    </location>
</feature>
<evidence type="ECO:0000259" key="3">
    <source>
        <dbReference type="PROSITE" id="PS50885"/>
    </source>
</evidence>
<dbReference type="GO" id="GO:0007165">
    <property type="term" value="P:signal transduction"/>
    <property type="evidence" value="ECO:0007669"/>
    <property type="project" value="InterPro"/>
</dbReference>
<dbReference type="EMBL" id="VWPJ01000003">
    <property type="protein sequence ID" value="KAA5606754.1"/>
    <property type="molecule type" value="Genomic_DNA"/>
</dbReference>
<keyword evidence="1" id="KW-0812">Transmembrane</keyword>
<dbReference type="Pfam" id="PF00990">
    <property type="entry name" value="GGDEF"/>
    <property type="match status" value="1"/>
</dbReference>
<dbReference type="InterPro" id="IPR007892">
    <property type="entry name" value="CHASE4"/>
</dbReference>
<evidence type="ECO:0000313" key="5">
    <source>
        <dbReference type="EMBL" id="KAA5606754.1"/>
    </source>
</evidence>
<dbReference type="Gene3D" id="3.30.70.270">
    <property type="match status" value="1"/>
</dbReference>
<feature type="transmembrane region" description="Helical" evidence="1">
    <location>
        <begin position="12"/>
        <end position="34"/>
    </location>
</feature>
<dbReference type="Pfam" id="PF00672">
    <property type="entry name" value="HAMP"/>
    <property type="match status" value="1"/>
</dbReference>
<dbReference type="PANTHER" id="PTHR44757">
    <property type="entry name" value="DIGUANYLATE CYCLASE DGCP"/>
    <property type="match status" value="1"/>
</dbReference>
<dbReference type="Proteomes" id="UP000324065">
    <property type="component" value="Unassembled WGS sequence"/>
</dbReference>
<dbReference type="FunFam" id="3.30.70.270:FF:000001">
    <property type="entry name" value="Diguanylate cyclase domain protein"/>
    <property type="match status" value="1"/>
</dbReference>
<evidence type="ECO:0000259" key="2">
    <source>
        <dbReference type="PROSITE" id="PS50883"/>
    </source>
</evidence>
<sequence length="767" mass="82577">MRLGGSVRLKVFSVSALFLAALVGAATGILWLVVHPSFLNLEAAGARDHGTLIETILRRDIADLDALVWDWASWDDTYTYVIDRNSAYETSNLVASTYTGTSIDLIAIYDASGRPVWSRQYDLESQAFVQTWEFQIRSPLVLRLQARMLASPDGFHGLLTSSRGLMMIAARPILTSQDEGPSVGMLVMGRSLSERLLADLGAATGSALKAWSPDDPDLPPAARQSLSLHAEERIQIRPRNDDTTDVYVGFSDVFDGPAQVLGTTLPRDIAAAGTAAVASAAALIAAAGSVLIAVFLGCQQFVVLGPLNTLTRHIQGVADSGELNRDIDMPRKDELGTLARAFNHMQARIAQLAYFDTVTGLPNRRLFEDRADQILRNARRTGNRMAILFLDLDTFKAINDTRGHSVGDALLHAVARELDALVRASDTVARFGGDEFVIVLRELTGRAQANELAERLLDRFALPIQAGPDALFTGVSIGVAVYPEDGATIETLVAHADAAMYQAKRDGGHRAAAYDAIRHQDTTAELDLAQAFRDALVADRLFLEFQPQVDLATGAVVAHEALVRWRHPERGVLKAEAFIQVADQGNLYALLDAWVLTAACAALAQSLANAQNGPRLERIAVNIHGAHAASENLPAFVDAVLKDMNLPPDRLTLEIAERVLIGRTDTVAPVLTALRAMGVRIAIDDFGAGRVAIEALRQCPADVIKLNRTFVTDVPGDTVAEAILSATLTLADALNLSVVAVGVETAEQRDALRTAGCRRAQGYFLGG</sequence>
<evidence type="ECO:0000313" key="6">
    <source>
        <dbReference type="Proteomes" id="UP000324065"/>
    </source>
</evidence>
<dbReference type="SUPFAM" id="SSF55073">
    <property type="entry name" value="Nucleotide cyclase"/>
    <property type="match status" value="1"/>
</dbReference>
<dbReference type="InterPro" id="IPR029787">
    <property type="entry name" value="Nucleotide_cyclase"/>
</dbReference>
<keyword evidence="1" id="KW-1133">Transmembrane helix</keyword>
<evidence type="ECO:0000256" key="1">
    <source>
        <dbReference type="SAM" id="Phobius"/>
    </source>
</evidence>
<dbReference type="CDD" id="cd06225">
    <property type="entry name" value="HAMP"/>
    <property type="match status" value="1"/>
</dbReference>
<dbReference type="InterPro" id="IPR000160">
    <property type="entry name" value="GGDEF_dom"/>
</dbReference>
<evidence type="ECO:0000259" key="4">
    <source>
        <dbReference type="PROSITE" id="PS50887"/>
    </source>
</evidence>
<dbReference type="InterPro" id="IPR001633">
    <property type="entry name" value="EAL_dom"/>
</dbReference>
<dbReference type="GO" id="GO:0003824">
    <property type="term" value="F:catalytic activity"/>
    <property type="evidence" value="ECO:0007669"/>
    <property type="project" value="UniProtKB-ARBA"/>
</dbReference>
<dbReference type="InterPro" id="IPR035919">
    <property type="entry name" value="EAL_sf"/>
</dbReference>
<dbReference type="PROSITE" id="PS50885">
    <property type="entry name" value="HAMP"/>
    <property type="match status" value="1"/>
</dbReference>
<reference evidence="5 6" key="1">
    <citation type="submission" date="2019-09" db="EMBL/GenBank/DDBJ databases">
        <title>Genome sequence of Roseospira marina, one of the more divergent members of the non-sulfur purple photosynthetic bacterial family, the Rhodospirillaceae.</title>
        <authorList>
            <person name="Meyer T."/>
            <person name="Kyndt J."/>
        </authorList>
    </citation>
    <scope>NUCLEOTIDE SEQUENCE [LARGE SCALE GENOMIC DNA]</scope>
    <source>
        <strain evidence="5 6">DSM 15113</strain>
    </source>
</reference>
<keyword evidence="6" id="KW-1185">Reference proteome</keyword>
<dbReference type="InterPro" id="IPR043128">
    <property type="entry name" value="Rev_trsase/Diguanyl_cyclase"/>
</dbReference>
<organism evidence="5 6">
    <name type="scientific">Roseospira marina</name>
    <dbReference type="NCBI Taxonomy" id="140057"/>
    <lineage>
        <taxon>Bacteria</taxon>
        <taxon>Pseudomonadati</taxon>
        <taxon>Pseudomonadota</taxon>
        <taxon>Alphaproteobacteria</taxon>
        <taxon>Rhodospirillales</taxon>
        <taxon>Rhodospirillaceae</taxon>
        <taxon>Roseospira</taxon>
    </lineage>
</organism>
<keyword evidence="1" id="KW-0472">Membrane</keyword>
<proteinExistence type="predicted"/>
<dbReference type="SMART" id="SM00052">
    <property type="entry name" value="EAL"/>
    <property type="match status" value="1"/>
</dbReference>
<dbReference type="Pfam" id="PF05228">
    <property type="entry name" value="CHASE4"/>
    <property type="match status" value="1"/>
</dbReference>
<dbReference type="PANTHER" id="PTHR44757:SF2">
    <property type="entry name" value="BIOFILM ARCHITECTURE MAINTENANCE PROTEIN MBAA"/>
    <property type="match status" value="1"/>
</dbReference>
<dbReference type="GO" id="GO:0016020">
    <property type="term" value="C:membrane"/>
    <property type="evidence" value="ECO:0007669"/>
    <property type="project" value="InterPro"/>
</dbReference>
<dbReference type="OrthoDB" id="7251575at2"/>
<name>A0A5M6IER6_9PROT</name>
<dbReference type="Pfam" id="PF00563">
    <property type="entry name" value="EAL"/>
    <property type="match status" value="1"/>
</dbReference>
<dbReference type="AlphaFoldDB" id="A0A5M6IER6"/>
<dbReference type="NCBIfam" id="TIGR00254">
    <property type="entry name" value="GGDEF"/>
    <property type="match status" value="1"/>
</dbReference>
<dbReference type="SMART" id="SM00304">
    <property type="entry name" value="HAMP"/>
    <property type="match status" value="1"/>
</dbReference>
<dbReference type="PROSITE" id="PS50883">
    <property type="entry name" value="EAL"/>
    <property type="match status" value="1"/>
</dbReference>
<protein>
    <submittedName>
        <fullName evidence="5">EAL domain-containing protein</fullName>
    </submittedName>
</protein>
<dbReference type="SUPFAM" id="SSF158472">
    <property type="entry name" value="HAMP domain-like"/>
    <property type="match status" value="1"/>
</dbReference>
<comment type="caution">
    <text evidence="5">The sequence shown here is derived from an EMBL/GenBank/DDBJ whole genome shotgun (WGS) entry which is preliminary data.</text>
</comment>
<dbReference type="InterPro" id="IPR003660">
    <property type="entry name" value="HAMP_dom"/>
</dbReference>
<dbReference type="Gene3D" id="6.10.340.10">
    <property type="match status" value="1"/>
</dbReference>
<dbReference type="SUPFAM" id="SSF141868">
    <property type="entry name" value="EAL domain-like"/>
    <property type="match status" value="1"/>
</dbReference>
<gene>
    <name evidence="5" type="ORF">F1188_05340</name>
</gene>
<dbReference type="CDD" id="cd01948">
    <property type="entry name" value="EAL"/>
    <property type="match status" value="1"/>
</dbReference>
<feature type="domain" description="HAMP" evidence="3">
    <location>
        <begin position="301"/>
        <end position="354"/>
    </location>
</feature>
<dbReference type="CDD" id="cd01949">
    <property type="entry name" value="GGDEF"/>
    <property type="match status" value="1"/>
</dbReference>
<dbReference type="Gene3D" id="3.20.20.450">
    <property type="entry name" value="EAL domain"/>
    <property type="match status" value="1"/>
</dbReference>
<feature type="domain" description="EAL" evidence="2">
    <location>
        <begin position="525"/>
        <end position="767"/>
    </location>
</feature>
<dbReference type="InterPro" id="IPR052155">
    <property type="entry name" value="Biofilm_reg_signaling"/>
</dbReference>
<dbReference type="PROSITE" id="PS50887">
    <property type="entry name" value="GGDEF"/>
    <property type="match status" value="1"/>
</dbReference>
<accession>A0A5M6IER6</accession>
<dbReference type="SMART" id="SM00267">
    <property type="entry name" value="GGDEF"/>
    <property type="match status" value="1"/>
</dbReference>